<organism evidence="1 2">
    <name type="scientific">Listeria floridensis FSL S10-1187</name>
    <dbReference type="NCBI Taxonomy" id="1265817"/>
    <lineage>
        <taxon>Bacteria</taxon>
        <taxon>Bacillati</taxon>
        <taxon>Bacillota</taxon>
        <taxon>Bacilli</taxon>
        <taxon>Bacillales</taxon>
        <taxon>Listeriaceae</taxon>
        <taxon>Listeria</taxon>
    </lineage>
</organism>
<evidence type="ECO:0000313" key="1">
    <source>
        <dbReference type="EMBL" id="EUJ32101.1"/>
    </source>
</evidence>
<evidence type="ECO:0008006" key="3">
    <source>
        <dbReference type="Google" id="ProtNLM"/>
    </source>
</evidence>
<dbReference type="Gene3D" id="3.40.630.30">
    <property type="match status" value="1"/>
</dbReference>
<accession>A0ABN0RFL5</accession>
<evidence type="ECO:0000313" key="2">
    <source>
        <dbReference type="Proteomes" id="UP000019249"/>
    </source>
</evidence>
<sequence length="57" mass="6713">MLEWLENEPVISRIYARSYESNEASIHVLKKTGFIYQPDGDDFQPGGKITQWEWPEL</sequence>
<comment type="caution">
    <text evidence="1">The sequence shown here is derived from an EMBL/GenBank/DDBJ whole genome shotgun (WGS) entry which is preliminary data.</text>
</comment>
<proteinExistence type="predicted"/>
<name>A0ABN0RFL5_9LIST</name>
<protein>
    <recommendedName>
        <fullName evidence="3">Acetyltransferase</fullName>
    </recommendedName>
</protein>
<gene>
    <name evidence="1" type="ORF">MFLO_07957</name>
</gene>
<dbReference type="Proteomes" id="UP000019249">
    <property type="component" value="Unassembled WGS sequence"/>
</dbReference>
<dbReference type="EMBL" id="AODF01000014">
    <property type="protein sequence ID" value="EUJ32101.1"/>
    <property type="molecule type" value="Genomic_DNA"/>
</dbReference>
<keyword evidence="2" id="KW-1185">Reference proteome</keyword>
<dbReference type="InterPro" id="IPR016181">
    <property type="entry name" value="Acyl_CoA_acyltransferase"/>
</dbReference>
<reference evidence="1 2" key="1">
    <citation type="journal article" date="2014" name="Int. J. Syst. Evol. Microbiol.">
        <title>Listeria floridensis sp. nov., Listeria aquatica sp. nov., Listeria cornellensis sp. nov., Listeria riparia sp. nov. and Listeria grandensis sp. nov., from agricultural and natural environments.</title>
        <authorList>
            <person name="den Bakker H.C."/>
            <person name="Warchocki S."/>
            <person name="Wright E.M."/>
            <person name="Allred A.F."/>
            <person name="Ahlstrom C."/>
            <person name="Manuel C.S."/>
            <person name="Stasiewicz M.J."/>
            <person name="Burrell A."/>
            <person name="Roof S."/>
            <person name="Strawn L."/>
            <person name="Fortes E.D."/>
            <person name="Nightingale K.K."/>
            <person name="Kephart D."/>
            <person name="Wiedmann M."/>
        </authorList>
    </citation>
    <scope>NUCLEOTIDE SEQUENCE [LARGE SCALE GENOMIC DNA]</scope>
    <source>
        <strain evidence="1 2">FSL S10-1187</strain>
    </source>
</reference>
<dbReference type="SUPFAM" id="SSF55729">
    <property type="entry name" value="Acyl-CoA N-acyltransferases (Nat)"/>
    <property type="match status" value="1"/>
</dbReference>